<dbReference type="OrthoDB" id="10258130at2759"/>
<reference evidence="7 8" key="1">
    <citation type="submission" date="2017-03" db="EMBL/GenBank/DDBJ databases">
        <title>An alternative strategy for trypanosome survival in the mammalian bloodstream revealed through genome and transcriptome analysis of the ubiquitous bovine parasite Trypanosoma (Megatrypanum) theileri.</title>
        <authorList>
            <person name="Kelly S."/>
            <person name="Ivens A."/>
            <person name="Mott A."/>
            <person name="O'Neill E."/>
            <person name="Emms D."/>
            <person name="Macleod O."/>
            <person name="Voorheis P."/>
            <person name="Matthews J."/>
            <person name="Matthews K."/>
            <person name="Carrington M."/>
        </authorList>
    </citation>
    <scope>NUCLEOTIDE SEQUENCE [LARGE SCALE GENOMIC DNA]</scope>
    <source>
        <strain evidence="7">Edinburgh</strain>
    </source>
</reference>
<dbReference type="PANTHER" id="PTHR11124">
    <property type="entry name" value="VACUOLAR SORTING PROTEIN VPS29"/>
    <property type="match status" value="1"/>
</dbReference>
<accession>A0A1X0NUK2</accession>
<dbReference type="GO" id="GO:0031410">
    <property type="term" value="C:cytoplasmic vesicle"/>
    <property type="evidence" value="ECO:0007669"/>
    <property type="project" value="UniProtKB-ARBA"/>
</dbReference>
<dbReference type="STRING" id="67003.A0A1X0NUK2"/>
<evidence type="ECO:0000313" key="7">
    <source>
        <dbReference type="EMBL" id="ORC88387.1"/>
    </source>
</evidence>
<sequence length="191" mass="21215">MVLVLVVGDLHIPQRAASIPEAFTQMFTPGRINMVLITGNLGCREMYNYFRTVAPVVYCAKGEFDGWAHGSLQDSHVLPIEGLRVGLLHGHQVVPCGDKDALAMVQRKLDVDVLVSGATHHCKIFEFDGHLFINPGSITGAFTPVRPEVTPTFILLDIKDTTVTSFSYVYAPKENAEGENFTIKRRTWTRE</sequence>
<organism evidence="7 8">
    <name type="scientific">Trypanosoma theileri</name>
    <dbReference type="NCBI Taxonomy" id="67003"/>
    <lineage>
        <taxon>Eukaryota</taxon>
        <taxon>Discoba</taxon>
        <taxon>Euglenozoa</taxon>
        <taxon>Kinetoplastea</taxon>
        <taxon>Metakinetoplastina</taxon>
        <taxon>Trypanosomatida</taxon>
        <taxon>Trypanosomatidae</taxon>
        <taxon>Trypanosoma</taxon>
    </lineage>
</organism>
<keyword evidence="8" id="KW-1185">Reference proteome</keyword>
<evidence type="ECO:0000256" key="5">
    <source>
        <dbReference type="RuleBase" id="RU362040"/>
    </source>
</evidence>
<protein>
    <recommendedName>
        <fullName evidence="2 5">Vacuolar protein sorting-associated protein 29</fullName>
    </recommendedName>
</protein>
<dbReference type="GO" id="GO:0015031">
    <property type="term" value="P:protein transport"/>
    <property type="evidence" value="ECO:0007669"/>
    <property type="project" value="UniProtKB-KW"/>
</dbReference>
<evidence type="ECO:0000256" key="4">
    <source>
        <dbReference type="ARBA" id="ARBA00022927"/>
    </source>
</evidence>
<dbReference type="Pfam" id="PF12850">
    <property type="entry name" value="Metallophos_2"/>
    <property type="match status" value="1"/>
</dbReference>
<evidence type="ECO:0000256" key="3">
    <source>
        <dbReference type="ARBA" id="ARBA00022448"/>
    </source>
</evidence>
<comment type="caution">
    <text evidence="7">The sequence shown here is derived from an EMBL/GenBank/DDBJ whole genome shotgun (WGS) entry which is preliminary data.</text>
</comment>
<evidence type="ECO:0000259" key="6">
    <source>
        <dbReference type="Pfam" id="PF12850"/>
    </source>
</evidence>
<comment type="similarity">
    <text evidence="1 5">Belongs to the VPS29 family.</text>
</comment>
<evidence type="ECO:0000256" key="2">
    <source>
        <dbReference type="ARBA" id="ARBA00017767"/>
    </source>
</evidence>
<dbReference type="NCBIfam" id="TIGR00040">
    <property type="entry name" value="yfcE"/>
    <property type="match status" value="1"/>
</dbReference>
<dbReference type="InterPro" id="IPR024654">
    <property type="entry name" value="Calcineurin-like_PHP_lpxH"/>
</dbReference>
<dbReference type="GeneID" id="39986118"/>
<dbReference type="InterPro" id="IPR029052">
    <property type="entry name" value="Metallo-depent_PP-like"/>
</dbReference>
<dbReference type="RefSeq" id="XP_028882453.1">
    <property type="nucleotide sequence ID" value="XM_029026338.1"/>
</dbReference>
<keyword evidence="3" id="KW-0813">Transport</keyword>
<dbReference type="Proteomes" id="UP000192257">
    <property type="component" value="Unassembled WGS sequence"/>
</dbReference>
<dbReference type="AlphaFoldDB" id="A0A1X0NUK2"/>
<dbReference type="VEuPathDB" id="TriTrypDB:TM35_000172590"/>
<dbReference type="GO" id="GO:0030904">
    <property type="term" value="C:retromer complex"/>
    <property type="evidence" value="ECO:0007669"/>
    <property type="project" value="InterPro"/>
</dbReference>
<evidence type="ECO:0000256" key="1">
    <source>
        <dbReference type="ARBA" id="ARBA00005945"/>
    </source>
</evidence>
<dbReference type="Gene3D" id="3.60.21.10">
    <property type="match status" value="1"/>
</dbReference>
<dbReference type="SUPFAM" id="SSF56300">
    <property type="entry name" value="Metallo-dependent phosphatases"/>
    <property type="match status" value="1"/>
</dbReference>
<evidence type="ECO:0000313" key="8">
    <source>
        <dbReference type="Proteomes" id="UP000192257"/>
    </source>
</evidence>
<feature type="domain" description="Calcineurin-like phosphoesterase" evidence="6">
    <location>
        <begin position="4"/>
        <end position="160"/>
    </location>
</feature>
<proteinExistence type="inferred from homology"/>
<dbReference type="InterPro" id="IPR028661">
    <property type="entry name" value="Vps29"/>
</dbReference>
<keyword evidence="4" id="KW-0653">Protein transport</keyword>
<dbReference type="InterPro" id="IPR000979">
    <property type="entry name" value="Phosphodiesterase_MJ0936/Vps29"/>
</dbReference>
<dbReference type="FunFam" id="3.60.21.10:FF:000015">
    <property type="entry name" value="Vacuolar protein sorting-associated protein 29"/>
    <property type="match status" value="1"/>
</dbReference>
<dbReference type="GO" id="GO:0042147">
    <property type="term" value="P:retrograde transport, endosome to Golgi"/>
    <property type="evidence" value="ECO:0007669"/>
    <property type="project" value="InterPro"/>
</dbReference>
<dbReference type="CDD" id="cd07394">
    <property type="entry name" value="MPP_Vps29"/>
    <property type="match status" value="1"/>
</dbReference>
<gene>
    <name evidence="7" type="ORF">TM35_000172590</name>
</gene>
<dbReference type="EMBL" id="NBCO01000017">
    <property type="protein sequence ID" value="ORC88387.1"/>
    <property type="molecule type" value="Genomic_DNA"/>
</dbReference>
<dbReference type="GO" id="GO:0005829">
    <property type="term" value="C:cytosol"/>
    <property type="evidence" value="ECO:0007669"/>
    <property type="project" value="GOC"/>
</dbReference>
<name>A0A1X0NUK2_9TRYP</name>